<proteinExistence type="predicted"/>
<dbReference type="Proteomes" id="UP000240493">
    <property type="component" value="Unassembled WGS sequence"/>
</dbReference>
<organism evidence="2 3">
    <name type="scientific">Trichoderma asperellum (strain ATCC 204424 / CBS 433.97 / NBRC 101777)</name>
    <dbReference type="NCBI Taxonomy" id="1042311"/>
    <lineage>
        <taxon>Eukaryota</taxon>
        <taxon>Fungi</taxon>
        <taxon>Dikarya</taxon>
        <taxon>Ascomycota</taxon>
        <taxon>Pezizomycotina</taxon>
        <taxon>Sordariomycetes</taxon>
        <taxon>Hypocreomycetidae</taxon>
        <taxon>Hypocreales</taxon>
        <taxon>Hypocreaceae</taxon>
        <taxon>Trichoderma</taxon>
    </lineage>
</organism>
<feature type="signal peptide" evidence="1">
    <location>
        <begin position="1"/>
        <end position="25"/>
    </location>
</feature>
<keyword evidence="1" id="KW-0732">Signal</keyword>
<dbReference type="AlphaFoldDB" id="A0A2T3ZP40"/>
<reference evidence="2 3" key="1">
    <citation type="submission" date="2016-07" db="EMBL/GenBank/DDBJ databases">
        <title>Multiple horizontal gene transfer events from other fungi enriched the ability of initially mycotrophic Trichoderma (Ascomycota) to feed on dead plant biomass.</title>
        <authorList>
            <consortium name="DOE Joint Genome Institute"/>
            <person name="Aerts A."/>
            <person name="Atanasova L."/>
            <person name="Chenthamara K."/>
            <person name="Zhang J."/>
            <person name="Grujic M."/>
            <person name="Henrissat B."/>
            <person name="Kuo A."/>
            <person name="Salamov A."/>
            <person name="Lipzen A."/>
            <person name="Labutti K."/>
            <person name="Barry K."/>
            <person name="Miao Y."/>
            <person name="Rahimi M.J."/>
            <person name="Shen Q."/>
            <person name="Grigoriev I.V."/>
            <person name="Kubicek C.P."/>
            <person name="Druzhinina I.S."/>
        </authorList>
    </citation>
    <scope>NUCLEOTIDE SEQUENCE [LARGE SCALE GENOMIC DNA]</scope>
    <source>
        <strain evidence="2 3">CBS 433.97</strain>
    </source>
</reference>
<dbReference type="EMBL" id="KZ679256">
    <property type="protein sequence ID" value="PTB46570.1"/>
    <property type="molecule type" value="Genomic_DNA"/>
</dbReference>
<evidence type="ECO:0000313" key="2">
    <source>
        <dbReference type="EMBL" id="PTB46570.1"/>
    </source>
</evidence>
<keyword evidence="3" id="KW-1185">Reference proteome</keyword>
<protein>
    <submittedName>
        <fullName evidence="2">Uncharacterized protein</fullName>
    </submittedName>
</protein>
<gene>
    <name evidence="2" type="ORF">M441DRAFT_219860</name>
</gene>
<evidence type="ECO:0000313" key="3">
    <source>
        <dbReference type="Proteomes" id="UP000240493"/>
    </source>
</evidence>
<sequence length="109" mass="11778">MPIVSSFVTLAALQLLASTASSALAIASCLGIVLHRSQQKSLQAPLLFAAKTSSQHLDLIKHLLSRYRIHRSATHNTPPLSSSHPRSPIYDGICILFFLEQATYGCCSS</sequence>
<name>A0A2T3ZP40_TRIA4</name>
<feature type="chain" id="PRO_5015462206" evidence="1">
    <location>
        <begin position="26"/>
        <end position="109"/>
    </location>
</feature>
<accession>A0A2T3ZP40</accession>
<evidence type="ECO:0000256" key="1">
    <source>
        <dbReference type="SAM" id="SignalP"/>
    </source>
</evidence>